<dbReference type="PROSITE" id="PS50853">
    <property type="entry name" value="FN3"/>
    <property type="match status" value="1"/>
</dbReference>
<evidence type="ECO:0000313" key="3">
    <source>
        <dbReference type="EMBL" id="RDU35908.1"/>
    </source>
</evidence>
<evidence type="ECO:0000256" key="1">
    <source>
        <dbReference type="ARBA" id="ARBA00022737"/>
    </source>
</evidence>
<dbReference type="SUPFAM" id="SSF49265">
    <property type="entry name" value="Fibronectin type III"/>
    <property type="match status" value="7"/>
</dbReference>
<keyword evidence="4" id="KW-1185">Reference proteome</keyword>
<reference evidence="3 4" key="1">
    <citation type="submission" date="2018-07" db="EMBL/GenBank/DDBJ databases">
        <title>Bacillus sp. YLB-04 draft genome sequence.</title>
        <authorList>
            <person name="Yu L."/>
            <person name="Tang X."/>
        </authorList>
    </citation>
    <scope>NUCLEOTIDE SEQUENCE [LARGE SCALE GENOMIC DNA]</scope>
    <source>
        <strain evidence="3 4">YLB-04</strain>
    </source>
</reference>
<dbReference type="Gene3D" id="2.60.40.10">
    <property type="entry name" value="Immunoglobulins"/>
    <property type="match status" value="11"/>
</dbReference>
<proteinExistence type="predicted"/>
<keyword evidence="1" id="KW-0677">Repeat</keyword>
<comment type="caution">
    <text evidence="3">The sequence shown here is derived from an EMBL/GenBank/DDBJ whole genome shotgun (WGS) entry which is preliminary data.</text>
</comment>
<sequence>MGKKSSKIPVFLLILILLYQLVLPFGNATAFANTSVLPPSNLAYQSITPDDGRLTWNTVFGATGYKVYEIKDGQIVPLGTTSSTSYSLNDQLEGSYRYVVSTLTSEGESGPSAPVSVEIVYPNMAAPAKVTSSIRNGNDISLSWDASLYATSYNVYQINEAGEKNLLTSTASRTYTLTKAQEGNYVFAISASHNLYGESPVSDSVNVDLTNPVMEAPANLSFTVSNGTDVTLKWQASSYAVNYKVYEVIEGQKQLLNTTTSTSLTLKNVSAGDHSYIVHSYSDRFGESTEGSGVTLTVSTIVMQAPGSATVKIQNINDAALSWTSAAYATAYKVYQIVNGERILKSTVTGTAITYSKLPAGSYQYEVYSFSDKFGESETGAAVSFTIDAVQIQPPADVTYKVQNGNDFVLNWTVAANAENYNVYKIADGKRTLLRTVTGTTTTFTNQAAGEYVIVVTANSSRFGESAEGTTISFTLDQIILQAPQNLAYELKNVNDVYFTWSPVVFADSYKVYQVVDGKKILKATVSSTSSTLTNLPEGVHDYRIYAYSSRFGESGEGTSATVSINYPVMAAPQNPVVTMTSPTSFTLGWDLVDYATNYKVYQIVNGQKVLKNTVTGKTVSFSNMAPGPYSYEVYSYSTRFGESKIGTSFEVKVDEQALQAPDTISFTVANGNDITIKWSAVQYATGYKVYQVADGKETLIRTLTATSTTVTNLPEGEFTYRVRAYSTLLGDSPYSAEMKGTIIFPVMDKPSNVTATIANGNDITIKWNVATHATSYKVYQVIDGGKVLAKTVTSTTLTLANLPEGDYTYVVHSVSDRFGESPEGSAVNSKIIFPVMQAPTNFTQTISNGNDFSLRWNGSTYANGYRIYQIRNGEKSLVKTVTGTSTSFTNMPEGDYTYVVHSYSDRFGESPEGSSVTFNLTWPVVQAPKLLSGNVFDANNITLSWPSATWANEYRVYKVKGDTKELLYKGPALTYKVYNLTEETHSFEVTAYSTRFGESIPSNRLEQKIVYPIMGVPTASLKLLSQTSALITWDFVTYANGYNIYELIGEERVLVAGKINNLSYTLQNLTYANHEYVVTSYSNSFGESDPSEILLAKLIVDTKPPETAFEGPEGWSTDNVSVTLHPTDDETGVKRTFYSLNDGPITEGTSILVTMEGYNKVSYHSVDNAGNMEQVKTAYVWIDKTAPETAINSIPEFSQSVTIELTGFDGLSKIGHTFYSINGSDFIEGTSFTVEKEGVNTVKYFSVDQAGNREEAKTVEVKIDRTAPTTETKIPVSWVNEAVSVSLKPADEASGIKATFYSVNGSEYIEGTLFTVEQEGVNKIKYFSVDLAGNREGAKTAEIKIDKTAPVTTATLPSGWVKNDVLVSLTSADNISKDVKTYYSIDGSDFVEGTSFKISKEGITKIAYYSVDEAKNAEEIKTAEVKIDKSSPEVAIFTETEYELGSVLTLDYAAFDRISEVASNVLKVNGKTYSKGNRITLDQPGEYKIQLSVTDAAGWTTTQEKTFTVFIPISIEVLPKVITGNKGIFTVKADLPKEFQSLNFDVKSVTLNGVIPKADNNGLQKQAEKGHFKFEREDFKWEKGDLIVELRGYLENNYLVIAKTTIKVK</sequence>
<accession>A0A3D8GNB8</accession>
<dbReference type="SMART" id="SM00060">
    <property type="entry name" value="FN3"/>
    <property type="match status" value="12"/>
</dbReference>
<dbReference type="Gene3D" id="3.30.1920.20">
    <property type="match status" value="4"/>
</dbReference>
<dbReference type="InterPro" id="IPR013783">
    <property type="entry name" value="Ig-like_fold"/>
</dbReference>
<evidence type="ECO:0000313" key="4">
    <source>
        <dbReference type="Proteomes" id="UP000257144"/>
    </source>
</evidence>
<dbReference type="Proteomes" id="UP000257144">
    <property type="component" value="Unassembled WGS sequence"/>
</dbReference>
<dbReference type="CDD" id="cd00063">
    <property type="entry name" value="FN3"/>
    <property type="match status" value="2"/>
</dbReference>
<dbReference type="OrthoDB" id="2442444at2"/>
<name>A0A3D8GNB8_9BACI</name>
<dbReference type="PANTHER" id="PTHR13817:SF166">
    <property type="entry name" value="NEURONAL IGCAM-RELATED"/>
    <property type="match status" value="1"/>
</dbReference>
<dbReference type="InterPro" id="IPR036116">
    <property type="entry name" value="FN3_sf"/>
</dbReference>
<dbReference type="InterPro" id="IPR050964">
    <property type="entry name" value="Striated_Muscle_Regulatory"/>
</dbReference>
<dbReference type="InterPro" id="IPR058094">
    <property type="entry name" value="Ig-like_OmpL47-like"/>
</dbReference>
<dbReference type="InterPro" id="IPR003961">
    <property type="entry name" value="FN3_dom"/>
</dbReference>
<gene>
    <name evidence="3" type="ORF">DRW41_15035</name>
</gene>
<protein>
    <recommendedName>
        <fullName evidence="2">Fibronectin type-III domain-containing protein</fullName>
    </recommendedName>
</protein>
<dbReference type="EMBL" id="QNQT01000007">
    <property type="protein sequence ID" value="RDU35908.1"/>
    <property type="molecule type" value="Genomic_DNA"/>
</dbReference>
<evidence type="ECO:0000259" key="2">
    <source>
        <dbReference type="PROSITE" id="PS50853"/>
    </source>
</evidence>
<organism evidence="3 4">
    <name type="scientific">Neobacillus piezotolerans</name>
    <dbReference type="NCBI Taxonomy" id="2259171"/>
    <lineage>
        <taxon>Bacteria</taxon>
        <taxon>Bacillati</taxon>
        <taxon>Bacillota</taxon>
        <taxon>Bacilli</taxon>
        <taxon>Bacillales</taxon>
        <taxon>Bacillaceae</taxon>
        <taxon>Neobacillus</taxon>
    </lineage>
</organism>
<dbReference type="PANTHER" id="PTHR13817">
    <property type="entry name" value="TITIN"/>
    <property type="match status" value="1"/>
</dbReference>
<feature type="domain" description="Fibronectin type-III" evidence="2">
    <location>
        <begin position="38"/>
        <end position="123"/>
    </location>
</feature>
<dbReference type="RefSeq" id="WP_115452836.1">
    <property type="nucleotide sequence ID" value="NZ_QNQT01000007.1"/>
</dbReference>
<dbReference type="NCBIfam" id="NF047446">
    <property type="entry name" value="barrel_OmpL47"/>
    <property type="match status" value="4"/>
</dbReference>